<dbReference type="eggNOG" id="COG4393">
    <property type="taxonomic scope" value="Bacteria"/>
</dbReference>
<feature type="domain" description="Membrane iron-sulfur containing protein FtrD-like" evidence="2">
    <location>
        <begin position="302"/>
        <end position="403"/>
    </location>
</feature>
<feature type="transmembrane region" description="Helical" evidence="1">
    <location>
        <begin position="89"/>
        <end position="109"/>
    </location>
</feature>
<feature type="transmembrane region" description="Helical" evidence="1">
    <location>
        <begin position="209"/>
        <end position="226"/>
    </location>
</feature>
<feature type="transmembrane region" description="Helical" evidence="1">
    <location>
        <begin position="19"/>
        <end position="36"/>
    </location>
</feature>
<dbReference type="InterPro" id="IPR018758">
    <property type="entry name" value="FtrD-like"/>
</dbReference>
<dbReference type="EMBL" id="CM001376">
    <property type="protein sequence ID" value="EHM13303.1"/>
    <property type="molecule type" value="Genomic_DNA"/>
</dbReference>
<proteinExistence type="predicted"/>
<dbReference type="Pfam" id="PF10080">
    <property type="entry name" value="FtrD-like"/>
    <property type="match status" value="1"/>
</dbReference>
<evidence type="ECO:0000313" key="4">
    <source>
        <dbReference type="Proteomes" id="UP000003806"/>
    </source>
</evidence>
<feature type="transmembrane region" description="Helical" evidence="1">
    <location>
        <begin position="56"/>
        <end position="77"/>
    </location>
</feature>
<accession>H0UKU4</accession>
<reference evidence="3 4" key="1">
    <citation type="submission" date="2011-11" db="EMBL/GenBank/DDBJ databases">
        <title>The Noncontiguous Finished genome of Jonquetella anthropi DSM 22815.</title>
        <authorList>
            <consortium name="US DOE Joint Genome Institute (JGI-PGF)"/>
            <person name="Lucas S."/>
            <person name="Copeland A."/>
            <person name="Lapidus A."/>
            <person name="Glavina del Rio T."/>
            <person name="Dalin E."/>
            <person name="Tice H."/>
            <person name="Bruce D."/>
            <person name="Goodwin L."/>
            <person name="Pitluck S."/>
            <person name="Peters L."/>
            <person name="Mikhailova N."/>
            <person name="Held B."/>
            <person name="Kyrpides N."/>
            <person name="Mavromatis K."/>
            <person name="Ivanova N."/>
            <person name="Markowitz V."/>
            <person name="Cheng J.-F."/>
            <person name="Hugenholtz P."/>
            <person name="Woyke T."/>
            <person name="Wu D."/>
            <person name="Gronow S."/>
            <person name="Wellnitz S."/>
            <person name="Brambilla E."/>
            <person name="Klenk H.-P."/>
            <person name="Eisen J.A."/>
        </authorList>
    </citation>
    <scope>NUCLEOTIDE SEQUENCE [LARGE SCALE GENOMIC DNA]</scope>
    <source>
        <strain evidence="3 4">DSM 22815</strain>
    </source>
</reference>
<name>H0UKU4_9BACT</name>
<evidence type="ECO:0000256" key="1">
    <source>
        <dbReference type="SAM" id="Phobius"/>
    </source>
</evidence>
<feature type="transmembrane region" description="Helical" evidence="1">
    <location>
        <begin position="129"/>
        <end position="149"/>
    </location>
</feature>
<feature type="transmembrane region" description="Helical" evidence="1">
    <location>
        <begin position="161"/>
        <end position="181"/>
    </location>
</feature>
<gene>
    <name evidence="3" type="ORF">JonanDRAFT_0930</name>
</gene>
<organism evidence="3 4">
    <name type="scientific">Jonquetella anthropi DSM 22815</name>
    <dbReference type="NCBI Taxonomy" id="885272"/>
    <lineage>
        <taxon>Bacteria</taxon>
        <taxon>Thermotogati</taxon>
        <taxon>Synergistota</taxon>
        <taxon>Synergistia</taxon>
        <taxon>Synergistales</taxon>
        <taxon>Dethiosulfovibrionaceae</taxon>
        <taxon>Jonquetella</taxon>
    </lineage>
</organism>
<keyword evidence="1" id="KW-0472">Membrane</keyword>
<evidence type="ECO:0000313" key="3">
    <source>
        <dbReference type="EMBL" id="EHM13303.1"/>
    </source>
</evidence>
<keyword evidence="4" id="KW-1185">Reference proteome</keyword>
<feature type="transmembrane region" description="Helical" evidence="1">
    <location>
        <begin position="254"/>
        <end position="275"/>
    </location>
</feature>
<dbReference type="RefSeq" id="WP_008522967.1">
    <property type="nucleotide sequence ID" value="NZ_CM001376.1"/>
</dbReference>
<dbReference type="Proteomes" id="UP000003806">
    <property type="component" value="Chromosome"/>
</dbReference>
<dbReference type="STRING" id="885272.JonanDRAFT_0930"/>
<protein>
    <submittedName>
        <fullName evidence="3">Putative membrane protein</fullName>
    </submittedName>
</protein>
<dbReference type="HOGENOM" id="CLU_045824_0_0_0"/>
<evidence type="ECO:0000259" key="2">
    <source>
        <dbReference type="Pfam" id="PF10080"/>
    </source>
</evidence>
<sequence length="404" mass="44913">MTGLILSFSLKDREKTGRLFAWAGIVVGLLVGGVLFGVRAHDPKGMNIALIQLNRWLVVAVAAAAGTAFLWSLISLFPRRVSGIWKSLGILLFAVLTAVAFTYLIPPVIQFTQEFVYFGESGISTKALLRAIGFALGLFLCLLLALSSFKVHRALSPRGAVLFLALSSLLFFAEYGVRAVASLQRLKVIPLSDFVFSIMEWGDAFENSFLFAQLAVGLVMLLWVIASHRHPTGEFPNRALLRKEKARLRGCRRWSWGLLLWGALVLTTATVLRYFDTRPPAEVQPEAYEMHDGIIQIELAKVSDGHLHKFSYVTPNGYDVRFLVVKKPAGNAYGVGLDACEICGIAGYFERGDEVICRRCDVVMNKNTIGFKGGCNPIPFPYDVNSGRIYIDVKELERQEKRFR</sequence>
<dbReference type="AlphaFoldDB" id="H0UKU4"/>
<keyword evidence="1" id="KW-0812">Transmembrane</keyword>
<keyword evidence="1" id="KW-1133">Transmembrane helix</keyword>
<dbReference type="OrthoDB" id="9792533at2"/>